<gene>
    <name evidence="1" type="ORF">HCB06_03655</name>
</gene>
<proteinExistence type="predicted"/>
<comment type="caution">
    <text evidence="1">The sequence shown here is derived from an EMBL/GenBank/DDBJ whole genome shotgun (WGS) entry which is preliminary data.</text>
</comment>
<evidence type="ECO:0000313" key="2">
    <source>
        <dbReference type="Proteomes" id="UP000529446"/>
    </source>
</evidence>
<dbReference type="Pfam" id="PF07852">
    <property type="entry name" value="DUF1642"/>
    <property type="match status" value="1"/>
</dbReference>
<dbReference type="Proteomes" id="UP000529446">
    <property type="component" value="Unassembled WGS sequence"/>
</dbReference>
<evidence type="ECO:0000313" key="1">
    <source>
        <dbReference type="EMBL" id="MBC2115706.1"/>
    </source>
</evidence>
<protein>
    <submittedName>
        <fullName evidence="1">DUF1642 domain-containing protein</fullName>
    </submittedName>
</protein>
<dbReference type="AlphaFoldDB" id="A0A7X0YJP1"/>
<reference evidence="1 2" key="1">
    <citation type="submission" date="2020-03" db="EMBL/GenBank/DDBJ databases">
        <title>Soil Listeria distribution.</title>
        <authorList>
            <person name="Liao J."/>
            <person name="Wiedmann M."/>
        </authorList>
    </citation>
    <scope>NUCLEOTIDE SEQUENCE [LARGE SCALE GENOMIC DNA]</scope>
    <source>
        <strain evidence="1 2">FSL L7-0360</strain>
    </source>
</reference>
<dbReference type="InterPro" id="IPR012865">
    <property type="entry name" value="DUF1642"/>
</dbReference>
<organism evidence="1 2">
    <name type="scientific">Listeria booriae</name>
    <dbReference type="NCBI Taxonomy" id="1552123"/>
    <lineage>
        <taxon>Bacteria</taxon>
        <taxon>Bacillati</taxon>
        <taxon>Bacillota</taxon>
        <taxon>Bacilli</taxon>
        <taxon>Bacillales</taxon>
        <taxon>Listeriaceae</taxon>
        <taxon>Listeria</taxon>
    </lineage>
</organism>
<accession>A0A7X0YJP1</accession>
<sequence length="211" mass="24346">MTHKFKVGDRVQCIFENKHFTGTIKGYDDDNLAFIEPDRAFHDDIIMHDHQLAPAPALVVVPAVVDKFLKTDADGYTIYDRMAQLIVVNDGDHYYLEESAVENEVLSREEALEVINYAHEAKCEDLLQLINGYEVEKEPLYRVPLTDEGRDGLLVALSYDEEMDDSYEVKCVLSQVFSEENFYKLTEKQIRAYDERYWAFAVPVKEVGGYE</sequence>
<name>A0A7X0YJP1_9LIST</name>
<dbReference type="RefSeq" id="WP_185535093.1">
    <property type="nucleotide sequence ID" value="NZ_JAARXI010000002.1"/>
</dbReference>
<dbReference type="EMBL" id="JAARXI010000002">
    <property type="protein sequence ID" value="MBC2115706.1"/>
    <property type="molecule type" value="Genomic_DNA"/>
</dbReference>